<evidence type="ECO:0000256" key="3">
    <source>
        <dbReference type="ARBA" id="ARBA00022507"/>
    </source>
</evidence>
<reference evidence="12" key="1">
    <citation type="journal article" date="2023" name="Mol. Phylogenet. Evol.">
        <title>Genome-scale phylogeny and comparative genomics of the fungal order Sordariales.</title>
        <authorList>
            <person name="Hensen N."/>
            <person name="Bonometti L."/>
            <person name="Westerberg I."/>
            <person name="Brannstrom I.O."/>
            <person name="Guillou S."/>
            <person name="Cros-Aarteil S."/>
            <person name="Calhoun S."/>
            <person name="Haridas S."/>
            <person name="Kuo A."/>
            <person name="Mondo S."/>
            <person name="Pangilinan J."/>
            <person name="Riley R."/>
            <person name="LaButti K."/>
            <person name="Andreopoulos B."/>
            <person name="Lipzen A."/>
            <person name="Chen C."/>
            <person name="Yan M."/>
            <person name="Daum C."/>
            <person name="Ng V."/>
            <person name="Clum A."/>
            <person name="Steindorff A."/>
            <person name="Ohm R.A."/>
            <person name="Martin F."/>
            <person name="Silar P."/>
            <person name="Natvig D.O."/>
            <person name="Lalanne C."/>
            <person name="Gautier V."/>
            <person name="Ament-Velasquez S.L."/>
            <person name="Kruys A."/>
            <person name="Hutchinson M.I."/>
            <person name="Powell A.J."/>
            <person name="Barry K."/>
            <person name="Miller A.N."/>
            <person name="Grigoriev I.V."/>
            <person name="Debuchy R."/>
            <person name="Gladieux P."/>
            <person name="Hiltunen Thoren M."/>
            <person name="Johannesson H."/>
        </authorList>
    </citation>
    <scope>NUCLEOTIDE SEQUENCE</scope>
    <source>
        <strain evidence="12">PSN309</strain>
    </source>
</reference>
<dbReference type="PANTHER" id="PTHR28097:SF1">
    <property type="entry name" value="PHEROMONE A FACTOR RECEPTOR"/>
    <property type="match status" value="1"/>
</dbReference>
<feature type="compositionally biased region" description="Low complexity" evidence="10">
    <location>
        <begin position="582"/>
        <end position="595"/>
    </location>
</feature>
<dbReference type="GO" id="GO:0004932">
    <property type="term" value="F:mating-type factor pheromone receptor activity"/>
    <property type="evidence" value="ECO:0007669"/>
    <property type="project" value="InterPro"/>
</dbReference>
<feature type="transmembrane region" description="Helical" evidence="11">
    <location>
        <begin position="310"/>
        <end position="333"/>
    </location>
</feature>
<dbReference type="PANTHER" id="PTHR28097">
    <property type="entry name" value="PHEROMONE A FACTOR RECEPTOR"/>
    <property type="match status" value="1"/>
</dbReference>
<keyword evidence="3" id="KW-0589">Pheromone response</keyword>
<keyword evidence="7 11" id="KW-0472">Membrane</keyword>
<feature type="compositionally biased region" description="Polar residues" evidence="10">
    <location>
        <begin position="484"/>
        <end position="507"/>
    </location>
</feature>
<comment type="caution">
    <text evidence="12">The sequence shown here is derived from an EMBL/GenBank/DDBJ whole genome shotgun (WGS) entry which is preliminary data.</text>
</comment>
<evidence type="ECO:0000256" key="10">
    <source>
        <dbReference type="SAM" id="MobiDB-lite"/>
    </source>
</evidence>
<gene>
    <name evidence="12" type="ORF">QBC35DRAFT_18324</name>
</gene>
<keyword evidence="9" id="KW-0807">Transducer</keyword>
<evidence type="ECO:0000256" key="9">
    <source>
        <dbReference type="ARBA" id="ARBA00023224"/>
    </source>
</evidence>
<feature type="compositionally biased region" description="Basic and acidic residues" evidence="10">
    <location>
        <begin position="535"/>
        <end position="544"/>
    </location>
</feature>
<keyword evidence="13" id="KW-1185">Reference proteome</keyword>
<evidence type="ECO:0000256" key="2">
    <source>
        <dbReference type="ARBA" id="ARBA00011085"/>
    </source>
</evidence>
<evidence type="ECO:0000256" key="4">
    <source>
        <dbReference type="ARBA" id="ARBA00022692"/>
    </source>
</evidence>
<reference evidence="12" key="2">
    <citation type="submission" date="2023-05" db="EMBL/GenBank/DDBJ databases">
        <authorList>
            <consortium name="Lawrence Berkeley National Laboratory"/>
            <person name="Steindorff A."/>
            <person name="Hensen N."/>
            <person name="Bonometti L."/>
            <person name="Westerberg I."/>
            <person name="Brannstrom I.O."/>
            <person name="Guillou S."/>
            <person name="Cros-Aarteil S."/>
            <person name="Calhoun S."/>
            <person name="Haridas S."/>
            <person name="Kuo A."/>
            <person name="Mondo S."/>
            <person name="Pangilinan J."/>
            <person name="Riley R."/>
            <person name="Labutti K."/>
            <person name="Andreopoulos B."/>
            <person name="Lipzen A."/>
            <person name="Chen C."/>
            <person name="Yanf M."/>
            <person name="Daum C."/>
            <person name="Ng V."/>
            <person name="Clum A."/>
            <person name="Ohm R."/>
            <person name="Martin F."/>
            <person name="Silar P."/>
            <person name="Natvig D."/>
            <person name="Lalanne C."/>
            <person name="Gautier V."/>
            <person name="Ament-Velasquez S.L."/>
            <person name="Kruys A."/>
            <person name="Hutchinson M.I."/>
            <person name="Powell A.J."/>
            <person name="Barry K."/>
            <person name="Miller A.N."/>
            <person name="Grigoriev I.V."/>
            <person name="Debuchy R."/>
            <person name="Gladieux P."/>
            <person name="Thoren M.H."/>
            <person name="Johannesson H."/>
        </authorList>
    </citation>
    <scope>NUCLEOTIDE SEQUENCE</scope>
    <source>
        <strain evidence="12">PSN309</strain>
    </source>
</reference>
<keyword evidence="6" id="KW-0297">G-protein coupled receptor</keyword>
<feature type="transmembrane region" description="Helical" evidence="11">
    <location>
        <begin position="154"/>
        <end position="175"/>
    </location>
</feature>
<evidence type="ECO:0000256" key="7">
    <source>
        <dbReference type="ARBA" id="ARBA00023136"/>
    </source>
</evidence>
<evidence type="ECO:0000256" key="8">
    <source>
        <dbReference type="ARBA" id="ARBA00023170"/>
    </source>
</evidence>
<feature type="region of interest" description="Disordered" evidence="10">
    <location>
        <begin position="400"/>
        <end position="428"/>
    </location>
</feature>
<evidence type="ECO:0000256" key="11">
    <source>
        <dbReference type="SAM" id="Phobius"/>
    </source>
</evidence>
<dbReference type="Pfam" id="PF02076">
    <property type="entry name" value="STE3"/>
    <property type="match status" value="1"/>
</dbReference>
<evidence type="ECO:0000313" key="13">
    <source>
        <dbReference type="Proteomes" id="UP001302126"/>
    </source>
</evidence>
<sequence>MSSSPDGVPVPGKWDIYGFTTTPEERIGTGLPYSTPSLEVNLFFRVFLGVIALFITWVPARVLFRSGEFAGTTFCVITMVLNFVTVTNALIWRDDNVETWFSGYGWCDIQTYIMQPLHTAFNIALFEIMRSLASKVAINRASALTSQEKRRERIISGAVIFAIPILQVILTFFVAVGRYNVSTLVGCGVYYFPNWFFLVFFVLPSPMFSISAAVMAVITFIRYRKIEAFARNILSSNDSIAAARQARVRKKLYFMTLTIIIVVLPLVLTLLARNLKVGLPWTAPYDYDFFHFGADPFNIYFVSFTTSDKMTFQALVINYIAELAGIMIFIPFGTTVDALNSYRKCLLFVGLGYVFPKLRQAITSTNSSSSRRNSRVSWWRSLVRPLSSTSTRFKSSLLSSSSSRKGSLLPTVEHNSPARSQPNPWPELSMEEMDSYTHQGTAGSVNQGTAPFSNPFAFATVLCPSRDKAIPISLPKVSFSALKSGTQVSATPTSGTSRALTDNNSANPWDDVPLGPMSSSSQPSPSIGVDTRVWSGDDKKRDNDTEAITDDLEAQSQCSSPTKGKRGIVRVETRIARKTEETTATSTAAAPQTMS</sequence>
<keyword evidence="4 11" id="KW-0812">Transmembrane</keyword>
<dbReference type="GO" id="GO:0005886">
    <property type="term" value="C:plasma membrane"/>
    <property type="evidence" value="ECO:0007669"/>
    <property type="project" value="TreeGrafter"/>
</dbReference>
<feature type="transmembrane region" description="Helical" evidence="11">
    <location>
        <begin position="195"/>
        <end position="221"/>
    </location>
</feature>
<proteinExistence type="inferred from homology"/>
<dbReference type="GO" id="GO:0000750">
    <property type="term" value="P:pheromone-dependent signal transduction involved in conjugation with cellular fusion"/>
    <property type="evidence" value="ECO:0007669"/>
    <property type="project" value="TreeGrafter"/>
</dbReference>
<name>A0AAN6WS69_9PEZI</name>
<dbReference type="EMBL" id="MU864453">
    <property type="protein sequence ID" value="KAK4185352.1"/>
    <property type="molecule type" value="Genomic_DNA"/>
</dbReference>
<dbReference type="Proteomes" id="UP001302126">
    <property type="component" value="Unassembled WGS sequence"/>
</dbReference>
<keyword evidence="8 12" id="KW-0675">Receptor</keyword>
<feature type="compositionally biased region" description="Basic and acidic residues" evidence="10">
    <location>
        <begin position="569"/>
        <end position="581"/>
    </location>
</feature>
<feature type="transmembrane region" description="Helical" evidence="11">
    <location>
        <begin position="42"/>
        <end position="64"/>
    </location>
</feature>
<keyword evidence="5 11" id="KW-1133">Transmembrane helix</keyword>
<feature type="transmembrane region" description="Helical" evidence="11">
    <location>
        <begin position="112"/>
        <end position="133"/>
    </location>
</feature>
<accession>A0AAN6WS69</accession>
<comment type="similarity">
    <text evidence="2">Belongs to the G-protein coupled receptor 4 family.</text>
</comment>
<evidence type="ECO:0000256" key="6">
    <source>
        <dbReference type="ARBA" id="ARBA00023040"/>
    </source>
</evidence>
<dbReference type="CDD" id="cd14966">
    <property type="entry name" value="7tmD_STE3"/>
    <property type="match status" value="1"/>
</dbReference>
<evidence type="ECO:0000313" key="12">
    <source>
        <dbReference type="EMBL" id="KAK4185352.1"/>
    </source>
</evidence>
<feature type="transmembrane region" description="Helical" evidence="11">
    <location>
        <begin position="252"/>
        <end position="272"/>
    </location>
</feature>
<evidence type="ECO:0000256" key="5">
    <source>
        <dbReference type="ARBA" id="ARBA00022989"/>
    </source>
</evidence>
<organism evidence="12 13">
    <name type="scientific">Podospora australis</name>
    <dbReference type="NCBI Taxonomy" id="1536484"/>
    <lineage>
        <taxon>Eukaryota</taxon>
        <taxon>Fungi</taxon>
        <taxon>Dikarya</taxon>
        <taxon>Ascomycota</taxon>
        <taxon>Pezizomycotina</taxon>
        <taxon>Sordariomycetes</taxon>
        <taxon>Sordariomycetidae</taxon>
        <taxon>Sordariales</taxon>
        <taxon>Podosporaceae</taxon>
        <taxon>Podospora</taxon>
    </lineage>
</organism>
<protein>
    <submittedName>
        <fullName evidence="12">Pheromone A receptor-domain-containing protein</fullName>
    </submittedName>
</protein>
<feature type="transmembrane region" description="Helical" evidence="11">
    <location>
        <begin position="71"/>
        <end position="92"/>
    </location>
</feature>
<dbReference type="InterPro" id="IPR001499">
    <property type="entry name" value="GPCR_STE3"/>
</dbReference>
<feature type="compositionally biased region" description="Low complexity" evidence="10">
    <location>
        <begin position="516"/>
        <end position="526"/>
    </location>
</feature>
<comment type="subcellular location">
    <subcellularLocation>
        <location evidence="1">Membrane</location>
        <topology evidence="1">Multi-pass membrane protein</topology>
    </subcellularLocation>
</comment>
<evidence type="ECO:0000256" key="1">
    <source>
        <dbReference type="ARBA" id="ARBA00004141"/>
    </source>
</evidence>
<feature type="compositionally biased region" description="Polar residues" evidence="10">
    <location>
        <begin position="413"/>
        <end position="422"/>
    </location>
</feature>
<feature type="compositionally biased region" description="Low complexity" evidence="10">
    <location>
        <begin position="400"/>
        <end position="409"/>
    </location>
</feature>
<dbReference type="AlphaFoldDB" id="A0AAN6WS69"/>
<feature type="region of interest" description="Disordered" evidence="10">
    <location>
        <begin position="484"/>
        <end position="595"/>
    </location>
</feature>